<dbReference type="PANTHER" id="PTHR22726">
    <property type="entry name" value="METALLOENDOPEPTIDASE OMA1"/>
    <property type="match status" value="1"/>
</dbReference>
<proteinExistence type="inferred from homology"/>
<reference evidence="8" key="1">
    <citation type="journal article" date="2020" name="mSystems">
        <title>Genome- and Community-Level Interaction Insights into Carbon Utilization and Element Cycling Functions of Hydrothermarchaeota in Hydrothermal Sediment.</title>
        <authorList>
            <person name="Zhou Z."/>
            <person name="Liu Y."/>
            <person name="Xu W."/>
            <person name="Pan J."/>
            <person name="Luo Z.H."/>
            <person name="Li M."/>
        </authorList>
    </citation>
    <scope>NUCLEOTIDE SEQUENCE [LARGE SCALE GENOMIC DNA]</scope>
    <source>
        <strain evidence="8">HyVt-505</strain>
    </source>
</reference>
<evidence type="ECO:0000256" key="1">
    <source>
        <dbReference type="ARBA" id="ARBA00022670"/>
    </source>
</evidence>
<gene>
    <name evidence="8" type="ORF">ENJ65_06775</name>
</gene>
<comment type="caution">
    <text evidence="8">The sequence shown here is derived from an EMBL/GenBank/DDBJ whole genome shotgun (WGS) entry which is preliminary data.</text>
</comment>
<protein>
    <submittedName>
        <fullName evidence="8">M48 family peptidase</fullName>
    </submittedName>
</protein>
<dbReference type="Gene3D" id="3.30.2010.10">
    <property type="entry name" value="Metalloproteases ('zincins'), catalytic domain"/>
    <property type="match status" value="1"/>
</dbReference>
<keyword evidence="1 6" id="KW-0645">Protease</keyword>
<name>A0A832N5V6_9GAMM</name>
<evidence type="ECO:0000256" key="4">
    <source>
        <dbReference type="ARBA" id="ARBA00022833"/>
    </source>
</evidence>
<accession>A0A832N5V6</accession>
<keyword evidence="3 6" id="KW-0378">Hydrolase</keyword>
<dbReference type="InterPro" id="IPR051156">
    <property type="entry name" value="Mito/Outer_Membr_Metalloprot"/>
</dbReference>
<dbReference type="GO" id="GO:0004222">
    <property type="term" value="F:metalloendopeptidase activity"/>
    <property type="evidence" value="ECO:0007669"/>
    <property type="project" value="InterPro"/>
</dbReference>
<evidence type="ECO:0000256" key="6">
    <source>
        <dbReference type="RuleBase" id="RU003983"/>
    </source>
</evidence>
<sequence length="145" mass="15664">MSVFHKNISPLLMMLFLGVILSGLCLPFKLAAAELPDLGDSSASVLSPADDYRLGQAFMHNLRQNVDIIEDPELNSYINSLGYRLLSAADTQLPYNFFIVNEPSINAFAGPGGYIGIHSGMILAAKSEGELAAVMAHEISHVSQR</sequence>
<dbReference type="GO" id="GO:0051603">
    <property type="term" value="P:proteolysis involved in protein catabolic process"/>
    <property type="evidence" value="ECO:0007669"/>
    <property type="project" value="TreeGrafter"/>
</dbReference>
<dbReference type="EMBL" id="DRNF01000426">
    <property type="protein sequence ID" value="HHJ81322.1"/>
    <property type="molecule type" value="Genomic_DNA"/>
</dbReference>
<dbReference type="Proteomes" id="UP000885832">
    <property type="component" value="Unassembled WGS sequence"/>
</dbReference>
<keyword evidence="4 6" id="KW-0862">Zinc</keyword>
<feature type="non-terminal residue" evidence="8">
    <location>
        <position position="145"/>
    </location>
</feature>
<dbReference type="Pfam" id="PF01435">
    <property type="entry name" value="Peptidase_M48"/>
    <property type="match status" value="1"/>
</dbReference>
<comment type="similarity">
    <text evidence="6">Belongs to the peptidase M48 family.</text>
</comment>
<keyword evidence="5 6" id="KW-0482">Metalloprotease</keyword>
<keyword evidence="2" id="KW-0479">Metal-binding</keyword>
<dbReference type="GO" id="GO:0046872">
    <property type="term" value="F:metal ion binding"/>
    <property type="evidence" value="ECO:0007669"/>
    <property type="project" value="UniProtKB-KW"/>
</dbReference>
<dbReference type="PANTHER" id="PTHR22726:SF1">
    <property type="entry name" value="METALLOENDOPEPTIDASE OMA1, MITOCHONDRIAL"/>
    <property type="match status" value="1"/>
</dbReference>
<evidence type="ECO:0000256" key="3">
    <source>
        <dbReference type="ARBA" id="ARBA00022801"/>
    </source>
</evidence>
<dbReference type="AlphaFoldDB" id="A0A832N5V6"/>
<evidence type="ECO:0000256" key="5">
    <source>
        <dbReference type="ARBA" id="ARBA00023049"/>
    </source>
</evidence>
<feature type="domain" description="Peptidase M48" evidence="7">
    <location>
        <begin position="75"/>
        <end position="145"/>
    </location>
</feature>
<dbReference type="InterPro" id="IPR001915">
    <property type="entry name" value="Peptidase_M48"/>
</dbReference>
<dbReference type="GO" id="GO:0016020">
    <property type="term" value="C:membrane"/>
    <property type="evidence" value="ECO:0007669"/>
    <property type="project" value="TreeGrafter"/>
</dbReference>
<organism evidence="8">
    <name type="scientific">Candidatus Tenderia electrophaga</name>
    <dbReference type="NCBI Taxonomy" id="1748243"/>
    <lineage>
        <taxon>Bacteria</taxon>
        <taxon>Pseudomonadati</taxon>
        <taxon>Pseudomonadota</taxon>
        <taxon>Gammaproteobacteria</taxon>
        <taxon>Candidatus Tenderiales</taxon>
        <taxon>Candidatus Tenderiaceae</taxon>
        <taxon>Candidatus Tenderia</taxon>
    </lineage>
</organism>
<evidence type="ECO:0000313" key="8">
    <source>
        <dbReference type="EMBL" id="HHJ81322.1"/>
    </source>
</evidence>
<evidence type="ECO:0000259" key="7">
    <source>
        <dbReference type="Pfam" id="PF01435"/>
    </source>
</evidence>
<comment type="cofactor">
    <cofactor evidence="6">
        <name>Zn(2+)</name>
        <dbReference type="ChEBI" id="CHEBI:29105"/>
    </cofactor>
    <text evidence="6">Binds 1 zinc ion per subunit.</text>
</comment>
<evidence type="ECO:0000256" key="2">
    <source>
        <dbReference type="ARBA" id="ARBA00022723"/>
    </source>
</evidence>